<dbReference type="EMBL" id="EF087470">
    <property type="protein sequence ID" value="ABK26710.1"/>
    <property type="molecule type" value="mRNA"/>
</dbReference>
<dbReference type="InterPro" id="IPR044839">
    <property type="entry name" value="NDR1-like"/>
</dbReference>
<dbReference type="SUPFAM" id="SSF117070">
    <property type="entry name" value="LEA14-like"/>
    <property type="match status" value="1"/>
</dbReference>
<evidence type="ECO:0000256" key="3">
    <source>
        <dbReference type="ARBA" id="ARBA00022989"/>
    </source>
</evidence>
<keyword evidence="4" id="KW-0472">Membrane</keyword>
<reference evidence="6" key="1">
    <citation type="journal article" date="2008" name="BMC Genomics">
        <title>A conifer genomics resource of 200,000 spruce (Picea spp.) ESTs and 6,464 high-quality, sequence-finished full-length cDNAs for Sitka spruce (Picea sitchensis).</title>
        <authorList>
            <person name="Ralph S.G."/>
            <person name="Chun H.J."/>
            <person name="Kolosova N."/>
            <person name="Cooper D."/>
            <person name="Oddy C."/>
            <person name="Ritland C.E."/>
            <person name="Kirkpatrick R."/>
            <person name="Moore R."/>
            <person name="Barber S."/>
            <person name="Holt R.A."/>
            <person name="Jones S.J."/>
            <person name="Marra M.A."/>
            <person name="Douglas C.J."/>
            <person name="Ritland K."/>
            <person name="Bohlmann J."/>
        </authorList>
    </citation>
    <scope>NUCLEOTIDE SEQUENCE</scope>
    <source>
        <tissue evidence="6">Bark</tissue>
    </source>
</reference>
<evidence type="ECO:0000256" key="4">
    <source>
        <dbReference type="ARBA" id="ARBA00023136"/>
    </source>
</evidence>
<evidence type="ECO:0000256" key="1">
    <source>
        <dbReference type="ARBA" id="ARBA00004167"/>
    </source>
</evidence>
<accession>A9P1E9</accession>
<dbReference type="AlphaFoldDB" id="A9P1E9"/>
<protein>
    <recommendedName>
        <fullName evidence="5">Late embryogenesis abundant protein LEA-2 subgroup domain-containing protein</fullName>
    </recommendedName>
</protein>
<dbReference type="GO" id="GO:0016020">
    <property type="term" value="C:membrane"/>
    <property type="evidence" value="ECO:0007669"/>
    <property type="project" value="UniProtKB-SubCell"/>
</dbReference>
<dbReference type="InterPro" id="IPR004864">
    <property type="entry name" value="LEA_2"/>
</dbReference>
<name>A9P1E9_PICSI</name>
<dbReference type="PANTHER" id="PTHR31234">
    <property type="entry name" value="LATE EMBRYOGENESIS ABUNDANT (LEA) HYDROXYPROLINE-RICH GLYCOPROTEIN FAMILY"/>
    <property type="match status" value="1"/>
</dbReference>
<feature type="domain" description="Late embryogenesis abundant protein LEA-2 subgroup" evidence="5">
    <location>
        <begin position="65"/>
        <end position="148"/>
    </location>
</feature>
<evidence type="ECO:0000256" key="2">
    <source>
        <dbReference type="ARBA" id="ARBA00022692"/>
    </source>
</evidence>
<keyword evidence="2" id="KW-0812">Transmembrane</keyword>
<dbReference type="PANTHER" id="PTHR31234:SF2">
    <property type="entry name" value="OS05G0199100 PROTEIN"/>
    <property type="match status" value="1"/>
</dbReference>
<sequence length="185" mass="20512">MKKISTGRLGLAVLIGGVGVALYAIRPRDPVFQVLSRNVKGFKLGFNKDSLSPLVFVDMELSISIKVTNPNLMPIEHESTVLCIYYKGTLLGQAQVPAGIQGANCSEVLVVPIKIDGVMATPHLKDLAKDVSRREMDLRSVVNMKGSASWWKWDHKFEVVIESDIKVDPNLLDVIEQENRDNLEL</sequence>
<dbReference type="Pfam" id="PF03168">
    <property type="entry name" value="LEA_2"/>
    <property type="match status" value="1"/>
</dbReference>
<organism evidence="6">
    <name type="scientific">Picea sitchensis</name>
    <name type="common">Sitka spruce</name>
    <name type="synonym">Pinus sitchensis</name>
    <dbReference type="NCBI Taxonomy" id="3332"/>
    <lineage>
        <taxon>Eukaryota</taxon>
        <taxon>Viridiplantae</taxon>
        <taxon>Streptophyta</taxon>
        <taxon>Embryophyta</taxon>
        <taxon>Tracheophyta</taxon>
        <taxon>Spermatophyta</taxon>
        <taxon>Pinopsida</taxon>
        <taxon>Pinidae</taxon>
        <taxon>Conifers I</taxon>
        <taxon>Pinales</taxon>
        <taxon>Pinaceae</taxon>
        <taxon>Picea</taxon>
    </lineage>
</organism>
<dbReference type="GO" id="GO:0098542">
    <property type="term" value="P:defense response to other organism"/>
    <property type="evidence" value="ECO:0007669"/>
    <property type="project" value="InterPro"/>
</dbReference>
<evidence type="ECO:0000259" key="5">
    <source>
        <dbReference type="Pfam" id="PF03168"/>
    </source>
</evidence>
<proteinExistence type="evidence at transcript level"/>
<comment type="subcellular location">
    <subcellularLocation>
        <location evidence="1">Membrane</location>
        <topology evidence="1">Single-pass membrane protein</topology>
    </subcellularLocation>
</comment>
<dbReference type="OMA" id="HKFEVVI"/>
<keyword evidence="3" id="KW-1133">Transmembrane helix</keyword>
<evidence type="ECO:0000313" key="6">
    <source>
        <dbReference type="EMBL" id="ABK26710.1"/>
    </source>
</evidence>